<dbReference type="AlphaFoldDB" id="A0A8H5BRM0"/>
<keyword evidence="1" id="KW-0812">Transmembrane</keyword>
<organism evidence="3 4">
    <name type="scientific">Psilocybe cf. subviscida</name>
    <dbReference type="NCBI Taxonomy" id="2480587"/>
    <lineage>
        <taxon>Eukaryota</taxon>
        <taxon>Fungi</taxon>
        <taxon>Dikarya</taxon>
        <taxon>Basidiomycota</taxon>
        <taxon>Agaricomycotina</taxon>
        <taxon>Agaricomycetes</taxon>
        <taxon>Agaricomycetidae</taxon>
        <taxon>Agaricales</taxon>
        <taxon>Agaricineae</taxon>
        <taxon>Strophariaceae</taxon>
        <taxon>Psilocybe</taxon>
    </lineage>
</organism>
<keyword evidence="4" id="KW-1185">Reference proteome</keyword>
<name>A0A8H5BRM0_9AGAR</name>
<accession>A0A8H5BRM0</accession>
<keyword evidence="1" id="KW-0472">Membrane</keyword>
<protein>
    <recommendedName>
        <fullName evidence="2">DUF6535 domain-containing protein</fullName>
    </recommendedName>
</protein>
<feature type="domain" description="DUF6535" evidence="2">
    <location>
        <begin position="94"/>
        <end position="268"/>
    </location>
</feature>
<evidence type="ECO:0000313" key="3">
    <source>
        <dbReference type="EMBL" id="KAF5328262.1"/>
    </source>
</evidence>
<reference evidence="3 4" key="1">
    <citation type="journal article" date="2020" name="ISME J.">
        <title>Uncovering the hidden diversity of litter-decomposition mechanisms in mushroom-forming fungi.</title>
        <authorList>
            <person name="Floudas D."/>
            <person name="Bentzer J."/>
            <person name="Ahren D."/>
            <person name="Johansson T."/>
            <person name="Persson P."/>
            <person name="Tunlid A."/>
        </authorList>
    </citation>
    <scope>NUCLEOTIDE SEQUENCE [LARGE SCALE GENOMIC DNA]</scope>
    <source>
        <strain evidence="3 4">CBS 101986</strain>
    </source>
</reference>
<keyword evidence="1" id="KW-1133">Transmembrane helix</keyword>
<sequence>MSSIIAEEPREHPIKEDPLLGDSAVHEAASSIPEEIQEHSAEGECVLEDDLVHETASSIHGSEYNQQQFLDIPEFNYRPWLTDQSADGHAFALLKPLMQRDSKQCNAWKEEVQNILILAGLFSAVVTAFVIESYRTLQFDPNDQIISLLSRIADQMNTPNGDTSHTASSATISGFRPSPPHIRINILWFISLVLSLAVALIGIITLQWLREHQRYDDSMDVTQRFAIFNARSDGLKRWHVPQIFAGLPLLLQAALALFFFGLIEFLFTIRIDVAIPVAAAVAIPILFLGATTALPTFQLYTMQLPYLLRVSDHAPAPCPYKSPQALLFQRAATASTPLFKLFARVFGILWTPVVVIIRLLAKSDQPFYGKSAPFRMGHYHYQHFRDHLRNAVGNWMSMDSEWLAARTSYAMAIHTPVAFRHLQWPYYSDNWAEVVAFYDCIKALKHIANTSDPTRRDHRESLNFLLRTTLSRLLTSDSSMRHQLIAASNDTDLGKALQAHFTGILGIIGPFGHQQIKTFIELSRYHTADIPFDFRTVLQDQAFGYVLDFGDKDTGDRVLSYMRLSRLYLSGNAHESFLCSNSPSMTPSLSLITRRSFPIHRKYLTKYNRVWMEHISYCWTHMIKNLIIDTRKMVPLQPFKRKCGGSSTARCDSNLHTESIIELTEYILIFQVPDEIQDTLRLLHNLYKSKPNPIQDRPFVLIIACAYINAVANVNQDNVDGFSTLLHSICALCGSLDAKLEQHFDGAGRHWPSMETALDYIRNHADGQPMPSVPHTPDPPHNGKRAFNVWHRFIGRKIHISPA</sequence>
<dbReference type="OrthoDB" id="3219854at2759"/>
<feature type="transmembrane region" description="Helical" evidence="1">
    <location>
        <begin position="243"/>
        <end position="267"/>
    </location>
</feature>
<comment type="caution">
    <text evidence="3">The sequence shown here is derived from an EMBL/GenBank/DDBJ whole genome shotgun (WGS) entry which is preliminary data.</text>
</comment>
<feature type="transmembrane region" description="Helical" evidence="1">
    <location>
        <begin position="341"/>
        <end position="361"/>
    </location>
</feature>
<evidence type="ECO:0000313" key="4">
    <source>
        <dbReference type="Proteomes" id="UP000567179"/>
    </source>
</evidence>
<feature type="transmembrane region" description="Helical" evidence="1">
    <location>
        <begin position="112"/>
        <end position="131"/>
    </location>
</feature>
<evidence type="ECO:0000256" key="1">
    <source>
        <dbReference type="SAM" id="Phobius"/>
    </source>
</evidence>
<proteinExistence type="predicted"/>
<dbReference type="Pfam" id="PF20153">
    <property type="entry name" value="DUF6535"/>
    <property type="match status" value="1"/>
</dbReference>
<dbReference type="InterPro" id="IPR045338">
    <property type="entry name" value="DUF6535"/>
</dbReference>
<evidence type="ECO:0000259" key="2">
    <source>
        <dbReference type="Pfam" id="PF20153"/>
    </source>
</evidence>
<feature type="transmembrane region" description="Helical" evidence="1">
    <location>
        <begin position="186"/>
        <end position="209"/>
    </location>
</feature>
<dbReference type="EMBL" id="JAACJJ010000005">
    <property type="protein sequence ID" value="KAF5328262.1"/>
    <property type="molecule type" value="Genomic_DNA"/>
</dbReference>
<gene>
    <name evidence="3" type="ORF">D9619_013373</name>
</gene>
<dbReference type="Proteomes" id="UP000567179">
    <property type="component" value="Unassembled WGS sequence"/>
</dbReference>
<feature type="transmembrane region" description="Helical" evidence="1">
    <location>
        <begin position="274"/>
        <end position="297"/>
    </location>
</feature>